<evidence type="ECO:0000256" key="2">
    <source>
        <dbReference type="ARBA" id="ARBA00022448"/>
    </source>
</evidence>
<feature type="transmembrane region" description="Helical" evidence="7">
    <location>
        <begin position="309"/>
        <end position="328"/>
    </location>
</feature>
<dbReference type="InterPro" id="IPR036259">
    <property type="entry name" value="MFS_trans_sf"/>
</dbReference>
<dbReference type="EMBL" id="JBHTKY010000002">
    <property type="protein sequence ID" value="MFD1164418.1"/>
    <property type="molecule type" value="Genomic_DNA"/>
</dbReference>
<feature type="transmembrane region" description="Helical" evidence="7">
    <location>
        <begin position="133"/>
        <end position="150"/>
    </location>
</feature>
<dbReference type="SUPFAM" id="SSF103473">
    <property type="entry name" value="MFS general substrate transporter"/>
    <property type="match status" value="1"/>
</dbReference>
<dbReference type="NCBIfam" id="TIGR00889">
    <property type="entry name" value="2A0110"/>
    <property type="match status" value="1"/>
</dbReference>
<feature type="transmembrane region" description="Helical" evidence="7">
    <location>
        <begin position="213"/>
        <end position="232"/>
    </location>
</feature>
<evidence type="ECO:0000313" key="8">
    <source>
        <dbReference type="EMBL" id="MFD1164418.1"/>
    </source>
</evidence>
<dbReference type="Gene3D" id="1.20.1250.20">
    <property type="entry name" value="MFS general substrate transporter like domains"/>
    <property type="match status" value="2"/>
</dbReference>
<comment type="subcellular location">
    <subcellularLocation>
        <location evidence="1">Cell membrane</location>
        <topology evidence="1">Multi-pass membrane protein</topology>
    </subcellularLocation>
</comment>
<dbReference type="PANTHER" id="PTHR23522:SF4">
    <property type="entry name" value="NUCLEOSIDE PERMEASE NUPG-RELATED"/>
    <property type="match status" value="1"/>
</dbReference>
<reference evidence="9" key="1">
    <citation type="journal article" date="2019" name="Int. J. Syst. Evol. Microbiol.">
        <title>The Global Catalogue of Microorganisms (GCM) 10K type strain sequencing project: providing services to taxonomists for standard genome sequencing and annotation.</title>
        <authorList>
            <consortium name="The Broad Institute Genomics Platform"/>
            <consortium name="The Broad Institute Genome Sequencing Center for Infectious Disease"/>
            <person name="Wu L."/>
            <person name="Ma J."/>
        </authorList>
    </citation>
    <scope>NUCLEOTIDE SEQUENCE [LARGE SCALE GENOMIC DNA]</scope>
    <source>
        <strain evidence="9">CCUG 52468</strain>
    </source>
</reference>
<accession>A0ABW3RHA4</accession>
<evidence type="ECO:0000256" key="6">
    <source>
        <dbReference type="ARBA" id="ARBA00023136"/>
    </source>
</evidence>
<gene>
    <name evidence="8" type="ORF">ACFQ2C_02250</name>
</gene>
<evidence type="ECO:0000256" key="5">
    <source>
        <dbReference type="ARBA" id="ARBA00022989"/>
    </source>
</evidence>
<keyword evidence="4 7" id="KW-0812">Transmembrane</keyword>
<feature type="transmembrane region" description="Helical" evidence="7">
    <location>
        <begin position="95"/>
        <end position="121"/>
    </location>
</feature>
<evidence type="ECO:0000256" key="4">
    <source>
        <dbReference type="ARBA" id="ARBA00022692"/>
    </source>
</evidence>
<dbReference type="PANTHER" id="PTHR23522">
    <property type="entry name" value="BLL5896 PROTEIN"/>
    <property type="match status" value="1"/>
</dbReference>
<feature type="transmembrane region" description="Helical" evidence="7">
    <location>
        <begin position="349"/>
        <end position="370"/>
    </location>
</feature>
<keyword evidence="5 7" id="KW-1133">Transmembrane helix</keyword>
<feature type="transmembrane region" description="Helical" evidence="7">
    <location>
        <begin position="162"/>
        <end position="180"/>
    </location>
</feature>
<dbReference type="RefSeq" id="WP_380894591.1">
    <property type="nucleotide sequence ID" value="NZ_JBHTKY010000002.1"/>
</dbReference>
<name>A0ABW3RHA4_9SPHI</name>
<protein>
    <submittedName>
        <fullName evidence="8">Nucleoside permease</fullName>
    </submittedName>
</protein>
<dbReference type="Proteomes" id="UP001597205">
    <property type="component" value="Unassembled WGS sequence"/>
</dbReference>
<feature type="transmembrane region" description="Helical" evidence="7">
    <location>
        <begin position="12"/>
        <end position="30"/>
    </location>
</feature>
<keyword evidence="6 7" id="KW-0472">Membrane</keyword>
<organism evidence="8 9">
    <name type="scientific">Sphingobacterium daejeonense</name>
    <dbReference type="NCBI Taxonomy" id="371142"/>
    <lineage>
        <taxon>Bacteria</taxon>
        <taxon>Pseudomonadati</taxon>
        <taxon>Bacteroidota</taxon>
        <taxon>Sphingobacteriia</taxon>
        <taxon>Sphingobacteriales</taxon>
        <taxon>Sphingobacteriaceae</taxon>
        <taxon>Sphingobacterium</taxon>
    </lineage>
</organism>
<evidence type="ECO:0000256" key="7">
    <source>
        <dbReference type="SAM" id="Phobius"/>
    </source>
</evidence>
<dbReference type="Pfam" id="PF03825">
    <property type="entry name" value="Nuc_H_symport"/>
    <property type="match status" value="1"/>
</dbReference>
<evidence type="ECO:0000313" key="9">
    <source>
        <dbReference type="Proteomes" id="UP001597205"/>
    </source>
</evidence>
<feature type="transmembrane region" description="Helical" evidence="7">
    <location>
        <begin position="71"/>
        <end position="89"/>
    </location>
</feature>
<dbReference type="InterPro" id="IPR004740">
    <property type="entry name" value="Nuc_H_symport"/>
</dbReference>
<feature type="transmembrane region" description="Helical" evidence="7">
    <location>
        <begin position="425"/>
        <end position="444"/>
    </location>
</feature>
<comment type="caution">
    <text evidence="8">The sequence shown here is derived from an EMBL/GenBank/DDBJ whole genome shotgun (WGS) entry which is preliminary data.</text>
</comment>
<keyword evidence="2" id="KW-0813">Transport</keyword>
<feature type="transmembrane region" description="Helical" evidence="7">
    <location>
        <begin position="252"/>
        <end position="273"/>
    </location>
</feature>
<keyword evidence="3" id="KW-1003">Cell membrane</keyword>
<dbReference type="CDD" id="cd06177">
    <property type="entry name" value="MFS_NHS"/>
    <property type="match status" value="1"/>
</dbReference>
<evidence type="ECO:0000256" key="3">
    <source>
        <dbReference type="ARBA" id="ARBA00022475"/>
    </source>
</evidence>
<evidence type="ECO:0000256" key="1">
    <source>
        <dbReference type="ARBA" id="ARBA00004651"/>
    </source>
</evidence>
<proteinExistence type="predicted"/>
<sequence>MPIKLRLTIMNFLQFFVWGAWLITIANYWFGTKNWGGTEFGAIFSTMGIASLFMPTLMGIIADRWVNAEKLYAGLHLLYAGCLIYLAQVQDPGSFFTVMLLSMCCYMPTLALSNSIAYTALNQGNYDLIKSFPPIRVWGTVGFIAAMWITNLSGSKATEGQFYIAAGGSILLGLYSIVFLPKCPPQRHINEKASFGQMLGLEAFKLFGNFKMAMFFIFSMFLGAALQLTNAYGDVFLDEFKFYPQYVDSFVVKYSTIIMSISQISETLFILAIPFFLKRFGIKQVMLIAMVAWVLRFGLFAYGNPSSGLWMIILSCIVYGMAFDFFNISGSLFVETNTNNKIRSSAQGLFMMMTNGFGAVLGSWVSGWVIDKFYTLSFNNSSSLAQFLNTTPDNGNLQSFIASRGVTSSEGVFDQVIHLKDWHHIWIAFAVYTLIIAILFAVLFRHKHQREQEQD</sequence>
<keyword evidence="9" id="KW-1185">Reference proteome</keyword>
<feature type="transmembrane region" description="Helical" evidence="7">
    <location>
        <begin position="42"/>
        <end position="62"/>
    </location>
</feature>
<feature type="transmembrane region" description="Helical" evidence="7">
    <location>
        <begin position="285"/>
        <end position="303"/>
    </location>
</feature>